<evidence type="ECO:0000313" key="5">
    <source>
        <dbReference type="EMBL" id="AGZ49257.1"/>
    </source>
</evidence>
<dbReference type="Proteomes" id="UP000017786">
    <property type="component" value="Chromosome"/>
</dbReference>
<evidence type="ECO:0008006" key="7">
    <source>
        <dbReference type="Google" id="ProtNLM"/>
    </source>
</evidence>
<name>U5WJW0_MYCKA</name>
<proteinExistence type="inferred from homology"/>
<feature type="transmembrane region" description="Helical" evidence="2">
    <location>
        <begin position="256"/>
        <end position="280"/>
    </location>
</feature>
<dbReference type="PANTHER" id="PTHR46766:SF1">
    <property type="entry name" value="GLUTAMINE-RICH PROTEIN 2"/>
    <property type="match status" value="1"/>
</dbReference>
<dbReference type="InterPro" id="IPR000030">
    <property type="entry name" value="PPE_dom"/>
</dbReference>
<dbReference type="HOGENOM" id="CLU_000243_5_0_11"/>
<evidence type="ECO:0000256" key="2">
    <source>
        <dbReference type="SAM" id="Phobius"/>
    </source>
</evidence>
<dbReference type="KEGG" id="mkn:MKAN_02320"/>
<dbReference type="Pfam" id="PF00823">
    <property type="entry name" value="PPE"/>
    <property type="match status" value="1"/>
</dbReference>
<dbReference type="PANTHER" id="PTHR46766">
    <property type="entry name" value="GLUTAMINE-RICH PROTEIN 2"/>
    <property type="match status" value="1"/>
</dbReference>
<dbReference type="eggNOG" id="COG5651">
    <property type="taxonomic scope" value="Bacteria"/>
</dbReference>
<organism evidence="5 6">
    <name type="scientific">Mycobacterium kansasii ATCC 12478</name>
    <dbReference type="NCBI Taxonomy" id="557599"/>
    <lineage>
        <taxon>Bacteria</taxon>
        <taxon>Bacillati</taxon>
        <taxon>Actinomycetota</taxon>
        <taxon>Actinomycetes</taxon>
        <taxon>Mycobacteriales</taxon>
        <taxon>Mycobacteriaceae</taxon>
        <taxon>Mycobacterium</taxon>
    </lineage>
</organism>
<dbReference type="SUPFAM" id="SSF140459">
    <property type="entry name" value="PE/PPE dimer-like"/>
    <property type="match status" value="1"/>
</dbReference>
<dbReference type="InterPro" id="IPR043641">
    <property type="entry name" value="PPE-PPW_C"/>
</dbReference>
<evidence type="ECO:0000259" key="4">
    <source>
        <dbReference type="Pfam" id="PF18878"/>
    </source>
</evidence>
<gene>
    <name evidence="5" type="ORF">MKAN_02320</name>
</gene>
<feature type="domain" description="PPE-PPW subfamily C-terminal" evidence="4">
    <location>
        <begin position="361"/>
        <end position="402"/>
    </location>
</feature>
<feature type="domain" description="PPE" evidence="3">
    <location>
        <begin position="8"/>
        <end position="170"/>
    </location>
</feature>
<dbReference type="AlphaFoldDB" id="U5WJW0"/>
<dbReference type="Pfam" id="PF18878">
    <property type="entry name" value="PPE-PPW"/>
    <property type="match status" value="1"/>
</dbReference>
<keyword evidence="2" id="KW-1133">Transmembrane helix</keyword>
<dbReference type="GO" id="GO:0052572">
    <property type="term" value="P:response to host immune response"/>
    <property type="evidence" value="ECO:0007669"/>
    <property type="project" value="TreeGrafter"/>
</dbReference>
<comment type="similarity">
    <text evidence="1">Belongs to the mycobacterial PPE family.</text>
</comment>
<evidence type="ECO:0000259" key="3">
    <source>
        <dbReference type="Pfam" id="PF00823"/>
    </source>
</evidence>
<dbReference type="EMBL" id="CP006835">
    <property type="protein sequence ID" value="AGZ49257.1"/>
    <property type="molecule type" value="Genomic_DNA"/>
</dbReference>
<feature type="transmembrane region" description="Helical" evidence="2">
    <location>
        <begin position="221"/>
        <end position="244"/>
    </location>
</feature>
<evidence type="ECO:0000313" key="6">
    <source>
        <dbReference type="Proteomes" id="UP000017786"/>
    </source>
</evidence>
<dbReference type="Gene3D" id="1.20.1260.20">
    <property type="entry name" value="PPE superfamily"/>
    <property type="match status" value="1"/>
</dbReference>
<protein>
    <recommendedName>
        <fullName evidence="7">PPE family domain-containing protein</fullName>
    </recommendedName>
</protein>
<keyword evidence="2" id="KW-0812">Transmembrane</keyword>
<sequence length="417" mass="42434">MPVSAPVWMAFPPEVHSALLSAGPGPASLIAAAQAWSSLSAEYGAVADELAPVVAALRTEAWRGTAAECCVAAYVPYLAWVMQESADCAQVAAVHEITAAAYQAALAAMPTLGELAANHATHAVLLATNFFGVNAIPIAFNEADYARMWMQAATIMNVYETTSSPAVASTPHTPPAPAIIKPGAGLVNAIETTITPFPIWQILQILLDAVVGVLHCIRESLVATVLALLFIPLCVLLAVIALLTGHVAMAEQFLGFIVNLAIIPFQFFLEAGWIFIVGLADICELVIAWFLGNLGFVGGPGLVTQLATTTALSGGAALGVGALKGTTVALELAPASFAAMAVGADGSLATAGSAVSPAELGGPVGFAGTITNGTVPQAGGLTTLSGHTCCDGVQVPMLPSGWAQHVCGDDSTSWVLG</sequence>
<evidence type="ECO:0000256" key="1">
    <source>
        <dbReference type="ARBA" id="ARBA00010652"/>
    </source>
</evidence>
<dbReference type="InterPro" id="IPR038332">
    <property type="entry name" value="PPE_sf"/>
</dbReference>
<feature type="transmembrane region" description="Helical" evidence="2">
    <location>
        <begin position="286"/>
        <end position="303"/>
    </location>
</feature>
<reference evidence="5 6" key="1">
    <citation type="submission" date="2013-10" db="EMBL/GenBank/DDBJ databases">
        <title>Genome sequence of Mycobacterium kansasii.</title>
        <authorList>
            <consortium name="McGill University Mycobacterium genome consortium"/>
            <person name="Veyrier F.J."/>
            <person name="Behr M.A."/>
        </authorList>
    </citation>
    <scope>NUCLEOTIDE SEQUENCE [LARGE SCALE GENOMIC DNA]</scope>
    <source>
        <strain evidence="5 6">ATCC 12478</strain>
    </source>
</reference>
<accession>U5WJW0</accession>
<keyword evidence="2" id="KW-0472">Membrane</keyword>